<keyword evidence="3" id="KW-1185">Reference proteome</keyword>
<evidence type="ECO:0000313" key="3">
    <source>
        <dbReference type="Proteomes" id="UP000749646"/>
    </source>
</evidence>
<dbReference type="Proteomes" id="UP000749646">
    <property type="component" value="Unassembled WGS sequence"/>
</dbReference>
<name>A0A9P6SP41_9FUNG</name>
<gene>
    <name evidence="2" type="ORF">BGZ65_008354</name>
</gene>
<accession>A0A9P6SP41</accession>
<evidence type="ECO:0000313" key="2">
    <source>
        <dbReference type="EMBL" id="KAF9986240.1"/>
    </source>
</evidence>
<evidence type="ECO:0000256" key="1">
    <source>
        <dbReference type="SAM" id="MobiDB-lite"/>
    </source>
</evidence>
<comment type="caution">
    <text evidence="2">The sequence shown here is derived from an EMBL/GenBank/DDBJ whole genome shotgun (WGS) entry which is preliminary data.</text>
</comment>
<protein>
    <submittedName>
        <fullName evidence="2">Uncharacterized protein</fullName>
    </submittedName>
</protein>
<organism evidence="2 3">
    <name type="scientific">Modicella reniformis</name>
    <dbReference type="NCBI Taxonomy" id="1440133"/>
    <lineage>
        <taxon>Eukaryota</taxon>
        <taxon>Fungi</taxon>
        <taxon>Fungi incertae sedis</taxon>
        <taxon>Mucoromycota</taxon>
        <taxon>Mortierellomycotina</taxon>
        <taxon>Mortierellomycetes</taxon>
        <taxon>Mortierellales</taxon>
        <taxon>Mortierellaceae</taxon>
        <taxon>Modicella</taxon>
    </lineage>
</organism>
<proteinExistence type="predicted"/>
<feature type="region of interest" description="Disordered" evidence="1">
    <location>
        <begin position="186"/>
        <end position="210"/>
    </location>
</feature>
<sequence length="210" mass="24069">MSGSPVLLQTKIAKSLLPNTSNIDISSDILAVENFIALNRMNGSTRKIVPMTSMELPFFTFNENDLIRIFWNSTKLKDVLDSRKSRQGILPQRISQVAKGSNYSGDGFRLQLLVFKLKVLNCVKYKRLRDELLQPRLTSTVGGVDYYLTEMFQQRAEYQGQELVVFRNLAVKQRAVYQPHFKFVDGPSQLKRRPQRNGEQVSPNSLEKPQ</sequence>
<reference evidence="2" key="1">
    <citation type="journal article" date="2020" name="Fungal Divers.">
        <title>Resolving the Mortierellaceae phylogeny through synthesis of multi-gene phylogenetics and phylogenomics.</title>
        <authorList>
            <person name="Vandepol N."/>
            <person name="Liber J."/>
            <person name="Desiro A."/>
            <person name="Na H."/>
            <person name="Kennedy M."/>
            <person name="Barry K."/>
            <person name="Grigoriev I.V."/>
            <person name="Miller A.N."/>
            <person name="O'Donnell K."/>
            <person name="Stajich J.E."/>
            <person name="Bonito G."/>
        </authorList>
    </citation>
    <scope>NUCLEOTIDE SEQUENCE</scope>
    <source>
        <strain evidence="2">MES-2147</strain>
    </source>
</reference>
<feature type="compositionally biased region" description="Polar residues" evidence="1">
    <location>
        <begin position="197"/>
        <end position="210"/>
    </location>
</feature>
<dbReference type="AlphaFoldDB" id="A0A9P6SP41"/>
<dbReference type="EMBL" id="JAAAHW010003244">
    <property type="protein sequence ID" value="KAF9986240.1"/>
    <property type="molecule type" value="Genomic_DNA"/>
</dbReference>